<comment type="caution">
    <text evidence="11">The sequence shown here is derived from an EMBL/GenBank/DDBJ whole genome shotgun (WGS) entry which is preliminary data.</text>
</comment>
<evidence type="ECO:0000259" key="10">
    <source>
        <dbReference type="Pfam" id="PF24566"/>
    </source>
</evidence>
<keyword evidence="4" id="KW-0963">Cytoplasm</keyword>
<evidence type="ECO:0000256" key="7">
    <source>
        <dbReference type="ARBA" id="ARBA00054331"/>
    </source>
</evidence>
<keyword evidence="12" id="KW-1185">Reference proteome</keyword>
<evidence type="ECO:0000256" key="2">
    <source>
        <dbReference type="ARBA" id="ARBA00004496"/>
    </source>
</evidence>
<evidence type="ECO:0000256" key="8">
    <source>
        <dbReference type="SAM" id="MobiDB-lite"/>
    </source>
</evidence>
<evidence type="ECO:0000256" key="6">
    <source>
        <dbReference type="ARBA" id="ARBA00032741"/>
    </source>
</evidence>
<protein>
    <recommendedName>
        <fullName evidence="6">SOSS complex subunit A homolog</fullName>
    </recommendedName>
</protein>
<evidence type="ECO:0000313" key="11">
    <source>
        <dbReference type="EMBL" id="KAL3407810.1"/>
    </source>
</evidence>
<dbReference type="InterPro" id="IPR056518">
    <property type="entry name" value="HEAT_Ints3_C"/>
</dbReference>
<comment type="function">
    <text evidence="7">Component of the integrator complex, a multiprotein complex that terminates RNA polymerase II (Pol II) transcription in the promoter-proximal region of genes. The integrator complex provides a quality checkpoint during transcription elongation by driving premature transcription termination of transcripts that are unfavorably configured for transcriptional elongation: the complex terminates transcription by (1) catalyzing dephosphorylation of the C-terminal domain (CTD) of Pol II subunit Polr2A/Rbp1 and Spt5, and (2) degrading the exiting nascent RNA transcript via endonuclease activity. The integrator complex is also involved in the 3'-end processing of the U7 snRNA, and also the spliceosomal snRNAs U1, U2, U4 and U5.</text>
</comment>
<dbReference type="GO" id="GO:0005634">
    <property type="term" value="C:nucleus"/>
    <property type="evidence" value="ECO:0007669"/>
    <property type="project" value="UniProtKB-SubCell"/>
</dbReference>
<evidence type="ECO:0000313" key="12">
    <source>
        <dbReference type="Proteomes" id="UP001627154"/>
    </source>
</evidence>
<comment type="subcellular location">
    <subcellularLocation>
        <location evidence="2">Cytoplasm</location>
    </subcellularLocation>
    <subcellularLocation>
        <location evidence="1">Nucleus</location>
    </subcellularLocation>
</comment>
<dbReference type="InterPro" id="IPR045334">
    <property type="entry name" value="INTS3"/>
</dbReference>
<feature type="domain" description="Ints3-like C-terminal" evidence="10">
    <location>
        <begin position="564"/>
        <end position="969"/>
    </location>
</feature>
<evidence type="ECO:0000256" key="4">
    <source>
        <dbReference type="ARBA" id="ARBA00022490"/>
    </source>
</evidence>
<dbReference type="InterPro" id="IPR019333">
    <property type="entry name" value="INTS3_N"/>
</dbReference>
<evidence type="ECO:0000256" key="3">
    <source>
        <dbReference type="ARBA" id="ARBA00006130"/>
    </source>
</evidence>
<comment type="similarity">
    <text evidence="3">Belongs to the Integrator subunit 3 family.</text>
</comment>
<evidence type="ECO:0000256" key="1">
    <source>
        <dbReference type="ARBA" id="ARBA00004123"/>
    </source>
</evidence>
<dbReference type="PANTHER" id="PTHR13587:SF7">
    <property type="entry name" value="INTEGRATOR COMPLEX SUBUNIT 3"/>
    <property type="match status" value="1"/>
</dbReference>
<dbReference type="EMBL" id="JBJJXI010000002">
    <property type="protein sequence ID" value="KAL3407810.1"/>
    <property type="molecule type" value="Genomic_DNA"/>
</dbReference>
<evidence type="ECO:0000256" key="5">
    <source>
        <dbReference type="ARBA" id="ARBA00023242"/>
    </source>
</evidence>
<feature type="compositionally biased region" description="Basic and acidic residues" evidence="8">
    <location>
        <begin position="1010"/>
        <end position="1023"/>
    </location>
</feature>
<dbReference type="Proteomes" id="UP001627154">
    <property type="component" value="Unassembled WGS sequence"/>
</dbReference>
<evidence type="ECO:0000259" key="9">
    <source>
        <dbReference type="Pfam" id="PF10189"/>
    </source>
</evidence>
<feature type="compositionally biased region" description="Low complexity" evidence="8">
    <location>
        <begin position="974"/>
        <end position="1001"/>
    </location>
</feature>
<reference evidence="11 12" key="1">
    <citation type="journal article" date="2024" name="bioRxiv">
        <title>A reference genome for Trichogramma kaykai: A tiny desert-dwelling parasitoid wasp with competing sex-ratio distorters.</title>
        <authorList>
            <person name="Culotta J."/>
            <person name="Lindsey A.R."/>
        </authorList>
    </citation>
    <scope>NUCLEOTIDE SEQUENCE [LARGE SCALE GENOMIC DNA]</scope>
    <source>
        <strain evidence="11 12">KSX58</strain>
    </source>
</reference>
<feature type="region of interest" description="Disordered" evidence="8">
    <location>
        <begin position="974"/>
        <end position="1052"/>
    </location>
</feature>
<dbReference type="PANTHER" id="PTHR13587">
    <property type="entry name" value="INTEGRATOR COMPLEX SUBUNIT 3"/>
    <property type="match status" value="1"/>
</dbReference>
<dbReference type="Pfam" id="PF10189">
    <property type="entry name" value="Ints3_N"/>
    <property type="match status" value="1"/>
</dbReference>
<sequence>METKKKLFTSTLIEYQDDLEDKLLHCASVVHNLSNGLSDTERHDVYNKRGCSDTNHEEVCLGLLMNILADQSEAAKSYKDLTFLSRDGFTIVISTLNVIVLEKYGKLTDDSRNQVLWLVREMIRSKVVGVELVCSNLLRHAAGGDISPKNLYLIEALLNIFTEHRTWLEQTSHMIPLVVYTYLRLLEDHACNSTLVALKNKEVNFIVTLIRERFSDCLVIGRDFVRLLQNVARIPEIEQVWKDLLHNPASLMSNFTGVLQILTTRTSRRFLQSRLTPDMEKKLAFLTGSVRFGNHKKYQDWFQRQYLSTAESQTLRSDLIRFIIGVIHPSNELLCSDIIPRWAVLGWLFTTCTSACAMSNAKLALFYDWLFFDPEKDNIMNIEPAILLMHNSMKPHPAITATTLDFLCKIIPNFYPPYEERIKLGIYTSLRHILDKKVLPTLHPLFDSPKLDQELRITIREKFKEFCLPSTVEYDRQDAAPRETNNRIQHAQSPESHVDVYFDNVSPPVSADYSSLNENKRKSDHTFEEGETNKSKNFHEDSVKKEETSSELSSLESSELKDTLEELQKEVDKERKCQLMEKIVQIILEDDLDPETINVLATCLTNFLSDQIKDDNLYPPKDPDAEDALIDSISIPLFIMFRNQYQLRKDDDDRSRLLMTVIVEMYTIQPRIGYLLLYFLKVYGLEVEKSENDSSTIINSVKTNVYKDFCAQRDDEFKICLMSDLKLCHRDNVLLLCYLITDVYALFESIAVGNVEIFHLVAQSIDPNQLQDIVYQIMQSRLKMLKKESIQDFIEKTLEWESFGQFCFWQIFFVHNIRLESILPIVTRLNTTDHAEALTSIMFLLKHEKPTDKILEFLLCRDCNDEEEEDTFVISILKYWIKEYEQEMTELLATFLTSRFPSKRKRSGGKQYKVPKELLLMHLNQLRKNCIDTSELVLFNSNAMQNGLQMAAAGSNDNTKKCYSDLFAMVETNAEPTTTSTTTKTTNNAKKPPPSSNNNSHKGSKRIAHNSKDRVAKRPKKDESDVESDESIELLKPKRVKKQKKILESDSE</sequence>
<keyword evidence="5" id="KW-0539">Nucleus</keyword>
<feature type="region of interest" description="Disordered" evidence="8">
    <location>
        <begin position="477"/>
        <end position="561"/>
    </location>
</feature>
<feature type="domain" description="Integrator complex subunit 3 N-terminal" evidence="9">
    <location>
        <begin position="55"/>
        <end position="460"/>
    </location>
</feature>
<proteinExistence type="inferred from homology"/>
<accession>A0ABD2XRY1</accession>
<feature type="compositionally biased region" description="Basic and acidic residues" evidence="8">
    <location>
        <begin position="518"/>
        <end position="548"/>
    </location>
</feature>
<name>A0ABD2XRY1_9HYME</name>
<dbReference type="Pfam" id="PF24566">
    <property type="entry name" value="HEAT_Ints3_C"/>
    <property type="match status" value="1"/>
</dbReference>
<dbReference type="GO" id="GO:0005737">
    <property type="term" value="C:cytoplasm"/>
    <property type="evidence" value="ECO:0007669"/>
    <property type="project" value="UniProtKB-SubCell"/>
</dbReference>
<organism evidence="11 12">
    <name type="scientific">Trichogramma kaykai</name>
    <dbReference type="NCBI Taxonomy" id="54128"/>
    <lineage>
        <taxon>Eukaryota</taxon>
        <taxon>Metazoa</taxon>
        <taxon>Ecdysozoa</taxon>
        <taxon>Arthropoda</taxon>
        <taxon>Hexapoda</taxon>
        <taxon>Insecta</taxon>
        <taxon>Pterygota</taxon>
        <taxon>Neoptera</taxon>
        <taxon>Endopterygota</taxon>
        <taxon>Hymenoptera</taxon>
        <taxon>Apocrita</taxon>
        <taxon>Proctotrupomorpha</taxon>
        <taxon>Chalcidoidea</taxon>
        <taxon>Trichogrammatidae</taxon>
        <taxon>Trichogramma</taxon>
    </lineage>
</organism>
<gene>
    <name evidence="11" type="ORF">TKK_000064</name>
</gene>
<dbReference type="AlphaFoldDB" id="A0ABD2XRY1"/>
<feature type="compositionally biased region" description="Polar residues" evidence="8">
    <location>
        <begin position="486"/>
        <end position="495"/>
    </location>
</feature>